<reference evidence="6 7" key="1">
    <citation type="submission" date="2020-10" db="EMBL/GenBank/DDBJ databases">
        <title>Complete genome sequence of Thermosphaera aggregans strain 3507.</title>
        <authorList>
            <person name="Zayulina K.S."/>
            <person name="Elcheninov A.G."/>
            <person name="Toshchakov S.V."/>
            <person name="Kublanov I.V."/>
            <person name="Kochetkova T.V."/>
        </authorList>
    </citation>
    <scope>NUCLEOTIDE SEQUENCE [LARGE SCALE GENOMIC DNA]</scope>
    <source>
        <strain evidence="6 7">3507</strain>
    </source>
</reference>
<keyword evidence="4" id="KW-1133">Transmembrane helix</keyword>
<proteinExistence type="inferred from homology"/>
<keyword evidence="3" id="KW-0732">Signal</keyword>
<evidence type="ECO:0000256" key="2">
    <source>
        <dbReference type="ARBA" id="ARBA00022448"/>
    </source>
</evidence>
<dbReference type="GeneID" id="59454580"/>
<keyword evidence="7" id="KW-1185">Reference proteome</keyword>
<dbReference type="GO" id="GO:0015833">
    <property type="term" value="P:peptide transport"/>
    <property type="evidence" value="ECO:0007669"/>
    <property type="project" value="TreeGrafter"/>
</dbReference>
<dbReference type="EMBL" id="CP063144">
    <property type="protein sequence ID" value="QOR93849.1"/>
    <property type="molecule type" value="Genomic_DNA"/>
</dbReference>
<dbReference type="PANTHER" id="PTHR30290">
    <property type="entry name" value="PERIPLASMIC BINDING COMPONENT OF ABC TRANSPORTER"/>
    <property type="match status" value="1"/>
</dbReference>
<dbReference type="Gene3D" id="3.10.105.10">
    <property type="entry name" value="Dipeptide-binding Protein, Domain 3"/>
    <property type="match status" value="1"/>
</dbReference>
<keyword evidence="4" id="KW-0472">Membrane</keyword>
<dbReference type="Pfam" id="PF00496">
    <property type="entry name" value="SBP_bac_5"/>
    <property type="match status" value="1"/>
</dbReference>
<dbReference type="InterPro" id="IPR000914">
    <property type="entry name" value="SBP_5_dom"/>
</dbReference>
<protein>
    <submittedName>
        <fullName evidence="6">ABC transporter substrate-binding protein</fullName>
    </submittedName>
</protein>
<keyword evidence="2" id="KW-0813">Transport</keyword>
<sequence>MKKLILALLIPLLVLSIIYVPALAEAQAPVKGPASDKVIMKRVPIEQVPSAIRNQEIDLYMYSLRPAQAEQLKDIEGVVFYQAPAGLIDIIMNPAPVAVEVLNGTYDAIGAAARIEVPKDAVVGLKYNGTHTFVYLGAKPGVGINPFAFREVRFAMNYLIDRDTAAYTILKGYAVPMYTFLSQFDPDYSVIADIIAMNEFRYDPAYADQLITQTLQRIGASKSGGKWFYNGTPISLKFIIRIEDERYDIGNMIATDLDMLGFDVQRIYMRFADAIGVLYGTDPMEFQWHMYTEGWGKSGIDKYDSGTIAQFCAPWVGYMPGWQEPTFWNYEHPEIDEITLKIYQAQYKSKEERDELYRNGTRLCIEESVRAWVVTRLDTWVAWDYVKGLTKDLGAGLRGIWNLREAYVEGRADKTLKVGHLWVWTSTSEWNIWGGFTDVYSVDWERVTYDPSVWNHPFNGLPIPFRSSYVVLTAGPDGNMTVPTTAKIFDAATDTWKNVPENTTAVSKVVFDLSKYIGAKWHNGVEITMADVIGYVAMIYDLVYDDYYKTLESRIVSSTKPWLDTVKGWEFDVQNKRMTVYVDYWHFDENYIASWATVTPINPLEIHIATFELALDRRNETNLVLYRREGYQTFSLVYPNHVTLVKNTLATYSDNSAVLAKANKYANGLLTMTEWNQRIQADLNWINTYNLAWISNGPFMLTKMDTVANEGEMTAFRDPTYPFKPGDWYFGSPTPSAVKSVTIVSDIPNKIVPGREAVVNVEVSGIPPLYLKYMLRDPSDQILVFAEATKLDDFHFKIDMEPELTAGLEYGAKYTLQLIVTSEVVATPEIAKIPVDIATYAEVLNLQQEAFQRAIGELRSAIQTLSNKVDALPKNPATPEDVSALKSTVDSLSTIVYATLGLVVITLIVSVIPLIRKK</sequence>
<accession>A0A7M1UPE5</accession>
<dbReference type="SUPFAM" id="SSF53850">
    <property type="entry name" value="Periplasmic binding protein-like II"/>
    <property type="match status" value="1"/>
</dbReference>
<evidence type="ECO:0000313" key="6">
    <source>
        <dbReference type="EMBL" id="QOR93849.1"/>
    </source>
</evidence>
<dbReference type="Proteomes" id="UP000593766">
    <property type="component" value="Chromosome"/>
</dbReference>
<evidence type="ECO:0000256" key="4">
    <source>
        <dbReference type="SAM" id="Phobius"/>
    </source>
</evidence>
<dbReference type="RefSeq" id="WP_193435656.1">
    <property type="nucleotide sequence ID" value="NZ_CP063144.1"/>
</dbReference>
<comment type="similarity">
    <text evidence="1">Belongs to the bacterial solute-binding protein 5 family.</text>
</comment>
<gene>
    <name evidence="6" type="ORF">IMZ38_04140</name>
</gene>
<organism evidence="6 7">
    <name type="scientific">Thermosphaera chiliense</name>
    <dbReference type="NCBI Taxonomy" id="3402707"/>
    <lineage>
        <taxon>Archaea</taxon>
        <taxon>Thermoproteota</taxon>
        <taxon>Thermoprotei</taxon>
        <taxon>Desulfurococcales</taxon>
        <taxon>Desulfurococcaceae</taxon>
        <taxon>Thermosphaera</taxon>
    </lineage>
</organism>
<evidence type="ECO:0000256" key="3">
    <source>
        <dbReference type="ARBA" id="ARBA00022729"/>
    </source>
</evidence>
<dbReference type="InterPro" id="IPR039424">
    <property type="entry name" value="SBP_5"/>
</dbReference>
<name>A0A7M1UPE5_9CREN</name>
<dbReference type="KEGG" id="tcs:IMZ38_04140"/>
<keyword evidence="4" id="KW-0812">Transmembrane</keyword>
<dbReference type="OrthoDB" id="194307at2157"/>
<evidence type="ECO:0000259" key="5">
    <source>
        <dbReference type="Pfam" id="PF00496"/>
    </source>
</evidence>
<evidence type="ECO:0000313" key="7">
    <source>
        <dbReference type="Proteomes" id="UP000593766"/>
    </source>
</evidence>
<dbReference type="PANTHER" id="PTHR30290:SF9">
    <property type="entry name" value="OLIGOPEPTIDE-BINDING PROTEIN APPA"/>
    <property type="match status" value="1"/>
</dbReference>
<feature type="domain" description="Solute-binding protein family 5" evidence="5">
    <location>
        <begin position="33"/>
        <end position="304"/>
    </location>
</feature>
<evidence type="ECO:0000256" key="1">
    <source>
        <dbReference type="ARBA" id="ARBA00005695"/>
    </source>
</evidence>
<dbReference type="GO" id="GO:1904680">
    <property type="term" value="F:peptide transmembrane transporter activity"/>
    <property type="evidence" value="ECO:0007669"/>
    <property type="project" value="TreeGrafter"/>
</dbReference>
<dbReference type="AlphaFoldDB" id="A0A7M1UPE5"/>
<feature type="transmembrane region" description="Helical" evidence="4">
    <location>
        <begin position="895"/>
        <end position="915"/>
    </location>
</feature>